<feature type="coiled-coil region" evidence="5">
    <location>
        <begin position="324"/>
        <end position="393"/>
    </location>
</feature>
<feature type="coiled-coil region" evidence="5">
    <location>
        <begin position="148"/>
        <end position="243"/>
    </location>
</feature>
<dbReference type="GO" id="GO:0090435">
    <property type="term" value="P:protein localization to nuclear envelope"/>
    <property type="evidence" value="ECO:0007669"/>
    <property type="project" value="TreeGrafter"/>
</dbReference>
<dbReference type="EMBL" id="CAJOBS010000093">
    <property type="protein sequence ID" value="CAF4493345.1"/>
    <property type="molecule type" value="Genomic_DNA"/>
</dbReference>
<evidence type="ECO:0000313" key="7">
    <source>
        <dbReference type="EMBL" id="CAF4493345.1"/>
    </source>
</evidence>
<organism evidence="7 8">
    <name type="scientific">Rotaria socialis</name>
    <dbReference type="NCBI Taxonomy" id="392032"/>
    <lineage>
        <taxon>Eukaryota</taxon>
        <taxon>Metazoa</taxon>
        <taxon>Spiralia</taxon>
        <taxon>Gnathifera</taxon>
        <taxon>Rotifera</taxon>
        <taxon>Eurotatoria</taxon>
        <taxon>Bdelloidea</taxon>
        <taxon>Philodinida</taxon>
        <taxon>Philodinidae</taxon>
        <taxon>Rotaria</taxon>
    </lineage>
</organism>
<dbReference type="PANTHER" id="PTHR45721">
    <property type="entry name" value="LAMIN DM0-RELATED"/>
    <property type="match status" value="1"/>
</dbReference>
<keyword evidence="4" id="KW-0539">Nucleus</keyword>
<comment type="subcellular location">
    <subcellularLocation>
        <location evidence="1">Nucleus</location>
    </subcellularLocation>
</comment>
<dbReference type="Proteomes" id="UP000663838">
    <property type="component" value="Unassembled WGS sequence"/>
</dbReference>
<dbReference type="SUPFAM" id="SSF74853">
    <property type="entry name" value="Lamin A/C globular tail domain"/>
    <property type="match status" value="1"/>
</dbReference>
<evidence type="ECO:0000259" key="6">
    <source>
        <dbReference type="PROSITE" id="PS51841"/>
    </source>
</evidence>
<proteinExistence type="predicted"/>
<name>A0A820V0C2_9BILA</name>
<evidence type="ECO:0000256" key="2">
    <source>
        <dbReference type="ARBA" id="ARBA00022754"/>
    </source>
</evidence>
<evidence type="ECO:0000256" key="4">
    <source>
        <dbReference type="ARBA" id="ARBA00023242"/>
    </source>
</evidence>
<protein>
    <recommendedName>
        <fullName evidence="6">LTD domain-containing protein</fullName>
    </recommendedName>
</protein>
<reference evidence="7" key="1">
    <citation type="submission" date="2021-02" db="EMBL/GenBank/DDBJ databases">
        <authorList>
            <person name="Nowell W R."/>
        </authorList>
    </citation>
    <scope>NUCLEOTIDE SEQUENCE</scope>
</reference>
<dbReference type="GO" id="GO:0005200">
    <property type="term" value="F:structural constituent of cytoskeleton"/>
    <property type="evidence" value="ECO:0007669"/>
    <property type="project" value="TreeGrafter"/>
</dbReference>
<dbReference type="PROSITE" id="PS51841">
    <property type="entry name" value="LTD"/>
    <property type="match status" value="1"/>
</dbReference>
<dbReference type="GO" id="GO:0005882">
    <property type="term" value="C:intermediate filament"/>
    <property type="evidence" value="ECO:0007669"/>
    <property type="project" value="UniProtKB-KW"/>
</dbReference>
<dbReference type="PANTHER" id="PTHR45721:SF11">
    <property type="entry name" value="LAMIN DM0-RELATED"/>
    <property type="match status" value="1"/>
</dbReference>
<dbReference type="Pfam" id="PF00038">
    <property type="entry name" value="Filament"/>
    <property type="match status" value="1"/>
</dbReference>
<dbReference type="GO" id="GO:0005652">
    <property type="term" value="C:nuclear lamina"/>
    <property type="evidence" value="ECO:0007669"/>
    <property type="project" value="TreeGrafter"/>
</dbReference>
<evidence type="ECO:0000256" key="1">
    <source>
        <dbReference type="ARBA" id="ARBA00004123"/>
    </source>
</evidence>
<feature type="domain" description="LTD" evidence="6">
    <location>
        <begin position="491"/>
        <end position="622"/>
    </location>
</feature>
<dbReference type="GO" id="GO:0007097">
    <property type="term" value="P:nuclear migration"/>
    <property type="evidence" value="ECO:0007669"/>
    <property type="project" value="TreeGrafter"/>
</dbReference>
<dbReference type="AlphaFoldDB" id="A0A820V0C2"/>
<dbReference type="InterPro" id="IPR039008">
    <property type="entry name" value="IF_rod_dom"/>
</dbReference>
<comment type="caution">
    <text evidence="7">The sequence shown here is derived from an EMBL/GenBank/DDBJ whole genome shotgun (WGS) entry which is preliminary data.</text>
</comment>
<dbReference type="GO" id="GO:0051664">
    <property type="term" value="P:nuclear pore localization"/>
    <property type="evidence" value="ECO:0007669"/>
    <property type="project" value="TreeGrafter"/>
</dbReference>
<dbReference type="InterPro" id="IPR036415">
    <property type="entry name" value="Lamin_tail_dom_sf"/>
</dbReference>
<keyword evidence="2" id="KW-0403">Intermediate filament</keyword>
<dbReference type="InterPro" id="IPR001322">
    <property type="entry name" value="Lamin_tail_dom"/>
</dbReference>
<gene>
    <name evidence="7" type="ORF">TOA249_LOCUS2803</name>
</gene>
<evidence type="ECO:0000313" key="8">
    <source>
        <dbReference type="Proteomes" id="UP000663838"/>
    </source>
</evidence>
<feature type="coiled-coil region" evidence="5">
    <location>
        <begin position="68"/>
        <end position="109"/>
    </location>
</feature>
<dbReference type="GO" id="GO:0031507">
    <property type="term" value="P:heterochromatin formation"/>
    <property type="evidence" value="ECO:0007669"/>
    <property type="project" value="TreeGrafter"/>
</dbReference>
<dbReference type="Gene3D" id="2.60.40.1260">
    <property type="entry name" value="Lamin Tail domain"/>
    <property type="match status" value="1"/>
</dbReference>
<accession>A0A820V0C2</accession>
<sequence>MPLKKEKHQHASTDVIKSQITPLNNSTNTTLPTNESLRLENSYRHLTSTDKTNFSNDSAIGLDHLSLIRGHKNDLDELNNRFSNYVNALQKKSKENNDLQKKVDIEKQKQKHKYLATEDNHELDTQMNELRTEIDESAVLTEHFIIKHDRALKELALLKDKIRTEEDNSYVKRRPLLENEYQQTSVQLQELKRSYEDLEKIAQASKNQMNLMNDLYKKLEDELHDLTLNNIRLQNNLRTIEEQILFKKATYETEKAELGNEQTKQKQFYADELGKAIEDIKHDFQILLKHNKALLENSYADRMEQAKTQLLAYETTKQQQQQPLVATRASIDTLQNELKQVEKVRQDIDNEYRPLVDLYLIKQKEKNQTDEERIRLDNEYNRLANDVNHLTQAIEVGKQYWFSVHFELETYRKLLDLETSKSLPTINNNNNNNNNNNSTTSVITNNNKHVVLSNGKDEHIPIEEPRQIVTVKKPEAQRAISKSGEIKGRNTKNAFEEGSIFICNIILGKFDIDQVQAGFISINNAATHCVDQPLKGWTLVHTINNGPECCFQFADTYVLRARTRVRVYSNKVENIGNSAVANARLVAPSVSAWTNTNQGDNVKIVLLDDKGINRAQYSETWQ</sequence>
<keyword evidence="3 5" id="KW-0175">Coiled coil</keyword>
<evidence type="ECO:0000256" key="3">
    <source>
        <dbReference type="ARBA" id="ARBA00023054"/>
    </source>
</evidence>
<dbReference type="GO" id="GO:0006998">
    <property type="term" value="P:nuclear envelope organization"/>
    <property type="evidence" value="ECO:0007669"/>
    <property type="project" value="TreeGrafter"/>
</dbReference>
<evidence type="ECO:0000256" key="5">
    <source>
        <dbReference type="SAM" id="Coils"/>
    </source>
</evidence>